<name>A0ABQ0C5C1_9PROT</name>
<dbReference type="Gene3D" id="3.40.50.300">
    <property type="entry name" value="P-loop containing nucleotide triphosphate hydrolases"/>
    <property type="match status" value="1"/>
</dbReference>
<evidence type="ECO:0000256" key="9">
    <source>
        <dbReference type="SAM" id="MobiDB-lite"/>
    </source>
</evidence>
<dbReference type="Gene3D" id="1.20.272.10">
    <property type="match status" value="1"/>
</dbReference>
<feature type="region of interest" description="Disordered" evidence="9">
    <location>
        <begin position="386"/>
        <end position="410"/>
    </location>
</feature>
<dbReference type="EMBL" id="BAAFGK010000001">
    <property type="protein sequence ID" value="GAB0056086.1"/>
    <property type="molecule type" value="Genomic_DNA"/>
</dbReference>
<feature type="domain" description="DNA polymerase III delta N-terminal" evidence="10">
    <location>
        <begin position="77"/>
        <end position="185"/>
    </location>
</feature>
<evidence type="ECO:0000256" key="7">
    <source>
        <dbReference type="ARBA" id="ARBA00034754"/>
    </source>
</evidence>
<evidence type="ECO:0000256" key="4">
    <source>
        <dbReference type="ARBA" id="ARBA00022695"/>
    </source>
</evidence>
<dbReference type="Gene3D" id="1.10.8.60">
    <property type="match status" value="1"/>
</dbReference>
<keyword evidence="6" id="KW-0239">DNA-directed DNA polymerase</keyword>
<organism evidence="12 13">
    <name type="scientific">Candidatus Magnetaquiglobus chichijimensis</name>
    <dbReference type="NCBI Taxonomy" id="3141448"/>
    <lineage>
        <taxon>Bacteria</taxon>
        <taxon>Pseudomonadati</taxon>
        <taxon>Pseudomonadota</taxon>
        <taxon>Magnetococcia</taxon>
        <taxon>Magnetococcales</taxon>
        <taxon>Candidatus Magnetaquicoccaceae</taxon>
        <taxon>Candidatus Magnetaquiglobus</taxon>
    </lineage>
</organism>
<dbReference type="PANTHER" id="PTHR34388">
    <property type="entry name" value="DNA POLYMERASE III SUBUNIT DELTA"/>
    <property type="match status" value="1"/>
</dbReference>
<dbReference type="CDD" id="cd18138">
    <property type="entry name" value="HLD_clamp_pol_III_delta"/>
    <property type="match status" value="1"/>
</dbReference>
<dbReference type="RefSeq" id="WP_420903797.1">
    <property type="nucleotide sequence ID" value="NZ_BAAFGK010000001.1"/>
</dbReference>
<reference evidence="12 13" key="1">
    <citation type="submission" date="2024-05" db="EMBL/GenBank/DDBJ databases">
        <authorList>
            <consortium name="Candidatus Magnetaquicoccaceae bacterium FCR-1 genome sequencing consortium"/>
            <person name="Shimoshige H."/>
            <person name="Shimamura S."/>
            <person name="Taoka A."/>
            <person name="Kobayashi H."/>
            <person name="Maekawa T."/>
        </authorList>
    </citation>
    <scope>NUCLEOTIDE SEQUENCE [LARGE SCALE GENOMIC DNA]</scope>
    <source>
        <strain evidence="12 13">FCR-1</strain>
    </source>
</reference>
<evidence type="ECO:0000313" key="13">
    <source>
        <dbReference type="Proteomes" id="UP001628193"/>
    </source>
</evidence>
<comment type="similarity">
    <text evidence="7">Belongs to the DNA polymerase HolA subunit family.</text>
</comment>
<accession>A0ABQ0C5C1</accession>
<evidence type="ECO:0000256" key="2">
    <source>
        <dbReference type="ARBA" id="ARBA00017703"/>
    </source>
</evidence>
<evidence type="ECO:0000256" key="6">
    <source>
        <dbReference type="ARBA" id="ARBA00022932"/>
    </source>
</evidence>
<comment type="catalytic activity">
    <reaction evidence="8">
        <text>DNA(n) + a 2'-deoxyribonucleoside 5'-triphosphate = DNA(n+1) + diphosphate</text>
        <dbReference type="Rhea" id="RHEA:22508"/>
        <dbReference type="Rhea" id="RHEA-COMP:17339"/>
        <dbReference type="Rhea" id="RHEA-COMP:17340"/>
        <dbReference type="ChEBI" id="CHEBI:33019"/>
        <dbReference type="ChEBI" id="CHEBI:61560"/>
        <dbReference type="ChEBI" id="CHEBI:173112"/>
        <dbReference type="EC" id="2.7.7.7"/>
    </reaction>
</comment>
<evidence type="ECO:0000256" key="3">
    <source>
        <dbReference type="ARBA" id="ARBA00022679"/>
    </source>
</evidence>
<feature type="domain" description="DNA polymerase III delta subunit-like C-terminal" evidence="11">
    <location>
        <begin position="267"/>
        <end position="383"/>
    </location>
</feature>
<dbReference type="InterPro" id="IPR005790">
    <property type="entry name" value="DNA_polIII_delta"/>
</dbReference>
<dbReference type="EC" id="2.7.7.7" evidence="1"/>
<dbReference type="Pfam" id="PF06144">
    <property type="entry name" value="DNA_pol3_delta"/>
    <property type="match status" value="1"/>
</dbReference>
<dbReference type="Pfam" id="PF21694">
    <property type="entry name" value="DNA_pol3_delta_C"/>
    <property type="match status" value="1"/>
</dbReference>
<sequence length="410" mass="44431">MRRTILASDRQRPARLGEAVQSNIQEVGGVHSDAFRAGKGYAGPSIHHTPDLDHPMKLTSRELPSRLQQGPLPEAMLLYGQEQGVAASHALLARRAVLSAEDEEMDFETHHGADLDVGRFLSGCNAFPFFAKRRCVLLKDADQLTAPGRESLLRYLKSPASGAVLVVLAGALDARSPLRKAFEAHKSAWCIPYYPLEGRELIGWIHVALRERGHAADDEAIRLLAERLEGDARNAASEIEKLTLYVGTGRRITVEDVLESVGGSGSQNAFALTSALFSGRAGQALTILDGLLEAGEEPLALLAILLQRLRRLIQGVALLEKGETPEAVIASLQVFWKEKGEFIAQTRQFSARRLANALLRCQEADRDLKSGGEPRRVMERLVMGLAGSANPASGGPGARTAAAPRRSPWP</sequence>
<keyword evidence="13" id="KW-1185">Reference proteome</keyword>
<dbReference type="SUPFAM" id="SSF52540">
    <property type="entry name" value="P-loop containing nucleoside triphosphate hydrolases"/>
    <property type="match status" value="1"/>
</dbReference>
<keyword evidence="5" id="KW-0235">DNA replication</keyword>
<keyword evidence="3" id="KW-0808">Transferase</keyword>
<dbReference type="Proteomes" id="UP001628193">
    <property type="component" value="Unassembled WGS sequence"/>
</dbReference>
<dbReference type="InterPro" id="IPR048466">
    <property type="entry name" value="DNA_pol3_delta-like_C"/>
</dbReference>
<evidence type="ECO:0000259" key="11">
    <source>
        <dbReference type="Pfam" id="PF21694"/>
    </source>
</evidence>
<comment type="caution">
    <text evidence="12">The sequence shown here is derived from an EMBL/GenBank/DDBJ whole genome shotgun (WGS) entry which is preliminary data.</text>
</comment>
<evidence type="ECO:0000313" key="12">
    <source>
        <dbReference type="EMBL" id="GAB0056086.1"/>
    </source>
</evidence>
<evidence type="ECO:0000256" key="8">
    <source>
        <dbReference type="ARBA" id="ARBA00049244"/>
    </source>
</evidence>
<dbReference type="PANTHER" id="PTHR34388:SF1">
    <property type="entry name" value="DNA POLYMERASE III SUBUNIT DELTA"/>
    <property type="match status" value="1"/>
</dbReference>
<dbReference type="InterPro" id="IPR008921">
    <property type="entry name" value="DNA_pol3_clamp-load_cplx_C"/>
</dbReference>
<dbReference type="SUPFAM" id="SSF48019">
    <property type="entry name" value="post-AAA+ oligomerization domain-like"/>
    <property type="match status" value="1"/>
</dbReference>
<dbReference type="InterPro" id="IPR027417">
    <property type="entry name" value="P-loop_NTPase"/>
</dbReference>
<protein>
    <recommendedName>
        <fullName evidence="2">DNA polymerase III subunit delta</fullName>
        <ecNumber evidence="1">2.7.7.7</ecNumber>
    </recommendedName>
</protein>
<dbReference type="NCBIfam" id="TIGR01128">
    <property type="entry name" value="holA"/>
    <property type="match status" value="1"/>
</dbReference>
<dbReference type="InterPro" id="IPR010372">
    <property type="entry name" value="DNA_pol3_delta_N"/>
</dbReference>
<gene>
    <name evidence="12" type="ORF">SIID45300_00386</name>
</gene>
<keyword evidence="4" id="KW-0548">Nucleotidyltransferase</keyword>
<evidence type="ECO:0000259" key="10">
    <source>
        <dbReference type="Pfam" id="PF06144"/>
    </source>
</evidence>
<proteinExistence type="inferred from homology"/>
<reference evidence="12 13" key="2">
    <citation type="submission" date="2024-09" db="EMBL/GenBank/DDBJ databases">
        <title>Draft genome sequence of Candidatus Magnetaquicoccaceae bacterium FCR-1.</title>
        <authorList>
            <person name="Shimoshige H."/>
            <person name="Shimamura S."/>
            <person name="Taoka A."/>
            <person name="Kobayashi H."/>
            <person name="Maekawa T."/>
        </authorList>
    </citation>
    <scope>NUCLEOTIDE SEQUENCE [LARGE SCALE GENOMIC DNA]</scope>
    <source>
        <strain evidence="12 13">FCR-1</strain>
    </source>
</reference>
<evidence type="ECO:0000256" key="5">
    <source>
        <dbReference type="ARBA" id="ARBA00022705"/>
    </source>
</evidence>
<evidence type="ECO:0000256" key="1">
    <source>
        <dbReference type="ARBA" id="ARBA00012417"/>
    </source>
</evidence>